<dbReference type="AlphaFoldDB" id="I4AQ93"/>
<dbReference type="PATRIC" id="fig|880071.3.peg.3825"/>
<accession>I4AQ93</accession>
<gene>
    <name evidence="1" type="ordered locus">Fleli_3822</name>
</gene>
<evidence type="ECO:0000313" key="2">
    <source>
        <dbReference type="Proteomes" id="UP000006054"/>
    </source>
</evidence>
<reference evidence="2" key="1">
    <citation type="submission" date="2012-06" db="EMBL/GenBank/DDBJ databases">
        <title>The complete genome of Flexibacter litoralis DSM 6794.</title>
        <authorList>
            <person name="Lucas S."/>
            <person name="Copeland A."/>
            <person name="Lapidus A."/>
            <person name="Glavina del Rio T."/>
            <person name="Dalin E."/>
            <person name="Tice H."/>
            <person name="Bruce D."/>
            <person name="Goodwin L."/>
            <person name="Pitluck S."/>
            <person name="Peters L."/>
            <person name="Ovchinnikova G."/>
            <person name="Lu M."/>
            <person name="Kyrpides N."/>
            <person name="Mavromatis K."/>
            <person name="Ivanova N."/>
            <person name="Brettin T."/>
            <person name="Detter J.C."/>
            <person name="Han C."/>
            <person name="Larimer F."/>
            <person name="Land M."/>
            <person name="Hauser L."/>
            <person name="Markowitz V."/>
            <person name="Cheng J.-F."/>
            <person name="Hugenholtz P."/>
            <person name="Woyke T."/>
            <person name="Wu D."/>
            <person name="Spring S."/>
            <person name="Lang E."/>
            <person name="Kopitz M."/>
            <person name="Brambilla E."/>
            <person name="Klenk H.-P."/>
            <person name="Eisen J.A."/>
        </authorList>
    </citation>
    <scope>NUCLEOTIDE SEQUENCE [LARGE SCALE GENOMIC DNA]</scope>
    <source>
        <strain evidence="2">ATCC 23117 / DSM 6794 / NBRC 15988 / NCIMB 1366 / Sio-4</strain>
    </source>
</reference>
<sequence length="197" mass="23192" precursor="true">MKLINKILILAILTIFVSCSKKENRGRFNYPMIKSKISLTEEQASNFDEITKEYTQQAKQAWIDNADKTIARSTQKIIFAEQDAKIKEILNNEQYEIYFKEVNIERTGREKHNMTLIKEALQLDSLQAIKYDLVNTAFFTTLSDNHDNYHGKPEVYKTYFKEIDVSRKEALKKILTNEQYNNYLKLAEKYQLGKIED</sequence>
<proteinExistence type="predicted"/>
<dbReference type="RefSeq" id="WP_014799551.1">
    <property type="nucleotide sequence ID" value="NC_018018.1"/>
</dbReference>
<organism evidence="1 2">
    <name type="scientific">Bernardetia litoralis (strain ATCC 23117 / DSM 6794 / NBRC 15988 / NCIMB 1366 / Fx l1 / Sio-4)</name>
    <name type="common">Flexibacter litoralis</name>
    <dbReference type="NCBI Taxonomy" id="880071"/>
    <lineage>
        <taxon>Bacteria</taxon>
        <taxon>Pseudomonadati</taxon>
        <taxon>Bacteroidota</taxon>
        <taxon>Cytophagia</taxon>
        <taxon>Cytophagales</taxon>
        <taxon>Bernardetiaceae</taxon>
        <taxon>Bernardetia</taxon>
    </lineage>
</organism>
<dbReference type="EMBL" id="CP003345">
    <property type="protein sequence ID" value="AFM06128.1"/>
    <property type="molecule type" value="Genomic_DNA"/>
</dbReference>
<protein>
    <recommendedName>
        <fullName evidence="3">Lipoprotein</fullName>
    </recommendedName>
</protein>
<name>I4AQ93_BERLS</name>
<dbReference type="Proteomes" id="UP000006054">
    <property type="component" value="Chromosome"/>
</dbReference>
<dbReference type="KEGG" id="fli:Fleli_3822"/>
<dbReference type="OrthoDB" id="1121927at2"/>
<keyword evidence="2" id="KW-1185">Reference proteome</keyword>
<evidence type="ECO:0000313" key="1">
    <source>
        <dbReference type="EMBL" id="AFM06128.1"/>
    </source>
</evidence>
<dbReference type="eggNOG" id="ENOG5033283">
    <property type="taxonomic scope" value="Bacteria"/>
</dbReference>
<evidence type="ECO:0008006" key="3">
    <source>
        <dbReference type="Google" id="ProtNLM"/>
    </source>
</evidence>
<dbReference type="PROSITE" id="PS51257">
    <property type="entry name" value="PROKAR_LIPOPROTEIN"/>
    <property type="match status" value="1"/>
</dbReference>
<dbReference type="STRING" id="880071.Fleli_3822"/>
<dbReference type="HOGENOM" id="CLU_1382338_0_0_10"/>